<dbReference type="PANTHER" id="PTHR43031:SF1">
    <property type="entry name" value="PYRIDINE NUCLEOTIDE-DISULPHIDE OXIDOREDUCTASE"/>
    <property type="match status" value="1"/>
</dbReference>
<proteinExistence type="predicted"/>
<reference evidence="4" key="1">
    <citation type="journal article" date="2021" name="Sci. Rep.">
        <title>Diploid genomic architecture of Nitzschia inconspicua, an elite biomass production diatom.</title>
        <authorList>
            <person name="Oliver A."/>
            <person name="Podell S."/>
            <person name="Pinowska A."/>
            <person name="Traller J.C."/>
            <person name="Smith S.R."/>
            <person name="McClure R."/>
            <person name="Beliaev A."/>
            <person name="Bohutskyi P."/>
            <person name="Hill E.A."/>
            <person name="Rabines A."/>
            <person name="Zheng H."/>
            <person name="Allen L.Z."/>
            <person name="Kuo A."/>
            <person name="Grigoriev I.V."/>
            <person name="Allen A.E."/>
            <person name="Hazlebeck D."/>
            <person name="Allen E.E."/>
        </authorList>
    </citation>
    <scope>NUCLEOTIDE SEQUENCE</scope>
    <source>
        <strain evidence="4">Hildebrandi</strain>
    </source>
</reference>
<accession>A0A9K3KAQ0</accession>
<dbReference type="CDD" id="cd00158">
    <property type="entry name" value="RHOD"/>
    <property type="match status" value="2"/>
</dbReference>
<sequence>MSSSTQRNSTISRNDTRAVVVSLLLSHCPNSPTKQGKHNLIESTSYLEWLLLNLSTTGDGSLVSSATWSAVSSVNLRMIGSMNHWMGTPLLLLWLLAVLPYSISAVTTLQPSELLEGIQQGRFDILVDVRTVEEWNLGHLENATLAVDMAQNGVELPPELLDCQMGCSIVVYCRTGNRAGVAIERMISEFGFDTNNLFNGLGVSQWTEAGYPLDFSTESTDPNCSQRDSFCVTEAEETTTATVVSSPTTSPVVSLPSVITLSADELYEGMMSDRFAVVIDVRSRAEFEVGHIPNVTLIEGLAFSGVEPTLLLENNATCLYTACHIAVTCQTGARAGVAIERLQNEYNFTNTQFYNGGGTSQWQDAGYALDTNVDSVIPDCVVRSDMATLQRIVGGGSCRSCCSQTDESDSESDNVDGTNSDTSANDIMDSSAVSSLPSVPATLKLMTATNLIFWMATSR</sequence>
<feature type="compositionally biased region" description="Polar residues" evidence="1">
    <location>
        <begin position="415"/>
        <end position="425"/>
    </location>
</feature>
<dbReference type="OrthoDB" id="47763at2759"/>
<dbReference type="EMBL" id="JAGRRH010000034">
    <property type="protein sequence ID" value="KAG7339438.1"/>
    <property type="molecule type" value="Genomic_DNA"/>
</dbReference>
<keyword evidence="2" id="KW-0472">Membrane</keyword>
<feature type="domain" description="Rhodanese" evidence="3">
    <location>
        <begin position="272"/>
        <end position="371"/>
    </location>
</feature>
<gene>
    <name evidence="4" type="ORF">IV203_024808</name>
</gene>
<feature type="region of interest" description="Disordered" evidence="1">
    <location>
        <begin position="404"/>
        <end position="427"/>
    </location>
</feature>
<feature type="domain" description="Rhodanese" evidence="3">
    <location>
        <begin position="125"/>
        <end position="215"/>
    </location>
</feature>
<dbReference type="SMART" id="SM00450">
    <property type="entry name" value="RHOD"/>
    <property type="match status" value="2"/>
</dbReference>
<evidence type="ECO:0000313" key="5">
    <source>
        <dbReference type="Proteomes" id="UP000693970"/>
    </source>
</evidence>
<dbReference type="AlphaFoldDB" id="A0A9K3KAQ0"/>
<organism evidence="4 5">
    <name type="scientific">Nitzschia inconspicua</name>
    <dbReference type="NCBI Taxonomy" id="303405"/>
    <lineage>
        <taxon>Eukaryota</taxon>
        <taxon>Sar</taxon>
        <taxon>Stramenopiles</taxon>
        <taxon>Ochrophyta</taxon>
        <taxon>Bacillariophyta</taxon>
        <taxon>Bacillariophyceae</taxon>
        <taxon>Bacillariophycidae</taxon>
        <taxon>Bacillariales</taxon>
        <taxon>Bacillariaceae</taxon>
        <taxon>Nitzschia</taxon>
    </lineage>
</organism>
<comment type="caution">
    <text evidence="4">The sequence shown here is derived from an EMBL/GenBank/DDBJ whole genome shotgun (WGS) entry which is preliminary data.</text>
</comment>
<dbReference type="PROSITE" id="PS50206">
    <property type="entry name" value="RHODANESE_3"/>
    <property type="match status" value="2"/>
</dbReference>
<dbReference type="PANTHER" id="PTHR43031">
    <property type="entry name" value="FAD-DEPENDENT OXIDOREDUCTASE"/>
    <property type="match status" value="1"/>
</dbReference>
<keyword evidence="5" id="KW-1185">Reference proteome</keyword>
<name>A0A9K3KAQ0_9STRA</name>
<keyword evidence="2" id="KW-1133">Transmembrane helix</keyword>
<dbReference type="InterPro" id="IPR001763">
    <property type="entry name" value="Rhodanese-like_dom"/>
</dbReference>
<evidence type="ECO:0000256" key="2">
    <source>
        <dbReference type="SAM" id="Phobius"/>
    </source>
</evidence>
<feature type="transmembrane region" description="Helical" evidence="2">
    <location>
        <begin position="85"/>
        <end position="103"/>
    </location>
</feature>
<dbReference type="Proteomes" id="UP000693970">
    <property type="component" value="Unassembled WGS sequence"/>
</dbReference>
<protein>
    <submittedName>
        <fullName evidence="4">Rhodanese-like domain containing protein</fullName>
    </submittedName>
</protein>
<reference evidence="4" key="2">
    <citation type="submission" date="2021-04" db="EMBL/GenBank/DDBJ databases">
        <authorList>
            <person name="Podell S."/>
        </authorList>
    </citation>
    <scope>NUCLEOTIDE SEQUENCE</scope>
    <source>
        <strain evidence="4">Hildebrandi</strain>
    </source>
</reference>
<keyword evidence="2" id="KW-0812">Transmembrane</keyword>
<evidence type="ECO:0000313" key="4">
    <source>
        <dbReference type="EMBL" id="KAG7339438.1"/>
    </source>
</evidence>
<dbReference type="InterPro" id="IPR050229">
    <property type="entry name" value="GlpE_sulfurtransferase"/>
</dbReference>
<evidence type="ECO:0000256" key="1">
    <source>
        <dbReference type="SAM" id="MobiDB-lite"/>
    </source>
</evidence>
<dbReference type="Pfam" id="PF00581">
    <property type="entry name" value="Rhodanese"/>
    <property type="match status" value="2"/>
</dbReference>
<evidence type="ECO:0000259" key="3">
    <source>
        <dbReference type="PROSITE" id="PS50206"/>
    </source>
</evidence>